<dbReference type="Proteomes" id="UP001182556">
    <property type="component" value="Unassembled WGS sequence"/>
</dbReference>
<feature type="region of interest" description="Disordered" evidence="1">
    <location>
        <begin position="108"/>
        <end position="142"/>
    </location>
</feature>
<organism evidence="3 4">
    <name type="scientific">Papiliotrema laurentii</name>
    <name type="common">Cryptococcus laurentii</name>
    <dbReference type="NCBI Taxonomy" id="5418"/>
    <lineage>
        <taxon>Eukaryota</taxon>
        <taxon>Fungi</taxon>
        <taxon>Dikarya</taxon>
        <taxon>Basidiomycota</taxon>
        <taxon>Agaricomycotina</taxon>
        <taxon>Tremellomycetes</taxon>
        <taxon>Tremellales</taxon>
        <taxon>Rhynchogastremaceae</taxon>
        <taxon>Papiliotrema</taxon>
    </lineage>
</organism>
<name>A0AAD9FRG4_PAPLA</name>
<protein>
    <submittedName>
        <fullName evidence="3">Uncharacterized protein</fullName>
    </submittedName>
</protein>
<dbReference type="PANTHER" id="PTHR37487">
    <property type="entry name" value="CHROMOSOME 1, WHOLE GENOME SHOTGUN SEQUENCE"/>
    <property type="match status" value="1"/>
</dbReference>
<comment type="caution">
    <text evidence="3">The sequence shown here is derived from an EMBL/GenBank/DDBJ whole genome shotgun (WGS) entry which is preliminary data.</text>
</comment>
<gene>
    <name evidence="3" type="ORF">DB88DRAFT_539642</name>
</gene>
<feature type="signal peptide" evidence="2">
    <location>
        <begin position="1"/>
        <end position="15"/>
    </location>
</feature>
<accession>A0AAD9FRG4</accession>
<feature type="chain" id="PRO_5041944974" evidence="2">
    <location>
        <begin position="16"/>
        <end position="184"/>
    </location>
</feature>
<sequence length="184" mass="17544">MKWILATSLLTAVAALRIETPPSLVTCQPAAIAFADGQPPYFVAVLPAGQVSATPLKQFPETNSSPLTWTVDLPANTNITLRVTDGTGTPAYSSSAVIQPGTDTACVGSGGNSTSASGGGGASSGSPSATTSGGASGSASATSSATSAASSAAQSTGAAVLGKQAGGPIFGFLGLVVAGLGAVL</sequence>
<proteinExistence type="predicted"/>
<evidence type="ECO:0000313" key="3">
    <source>
        <dbReference type="EMBL" id="KAK1924842.1"/>
    </source>
</evidence>
<feature type="compositionally biased region" description="Low complexity" evidence="1">
    <location>
        <begin position="124"/>
        <end position="142"/>
    </location>
</feature>
<keyword evidence="2" id="KW-0732">Signal</keyword>
<evidence type="ECO:0000313" key="4">
    <source>
        <dbReference type="Proteomes" id="UP001182556"/>
    </source>
</evidence>
<dbReference type="EMBL" id="JAODAN010000004">
    <property type="protein sequence ID" value="KAK1924842.1"/>
    <property type="molecule type" value="Genomic_DNA"/>
</dbReference>
<dbReference type="AlphaFoldDB" id="A0AAD9FRG4"/>
<keyword evidence="4" id="KW-1185">Reference proteome</keyword>
<reference evidence="3" key="1">
    <citation type="submission" date="2023-02" db="EMBL/GenBank/DDBJ databases">
        <title>Identification and recombinant expression of a fungal hydrolase from Papiliotrema laurentii that hydrolyzes apple cutin and clears colloidal polyester polyurethane.</title>
        <authorList>
            <consortium name="DOE Joint Genome Institute"/>
            <person name="Roman V.A."/>
            <person name="Bojanowski C."/>
            <person name="Crable B.R."/>
            <person name="Wagner D.N."/>
            <person name="Hung C.S."/>
            <person name="Nadeau L.J."/>
            <person name="Schratz L."/>
            <person name="Haridas S."/>
            <person name="Pangilinan J."/>
            <person name="Lipzen A."/>
            <person name="Na H."/>
            <person name="Yan M."/>
            <person name="Ng V."/>
            <person name="Grigoriev I.V."/>
            <person name="Spatafora J.W."/>
            <person name="Barlow D."/>
            <person name="Biffinger J."/>
            <person name="Kelley-Loughnane N."/>
            <person name="Varaljay V.A."/>
            <person name="Crookes-Goodson W.J."/>
        </authorList>
    </citation>
    <scope>NUCLEOTIDE SEQUENCE</scope>
    <source>
        <strain evidence="3">5307AH</strain>
    </source>
</reference>
<dbReference type="PANTHER" id="PTHR37487:SF2">
    <property type="entry name" value="EXPRESSED PROTEIN"/>
    <property type="match status" value="1"/>
</dbReference>
<evidence type="ECO:0000256" key="1">
    <source>
        <dbReference type="SAM" id="MobiDB-lite"/>
    </source>
</evidence>
<evidence type="ECO:0000256" key="2">
    <source>
        <dbReference type="SAM" id="SignalP"/>
    </source>
</evidence>